<gene>
    <name evidence="3" type="ORF">CWI35_05450</name>
</gene>
<name>A0ABN5FQQ0_BACCL</name>
<evidence type="ECO:0000313" key="4">
    <source>
        <dbReference type="Proteomes" id="UP000265462"/>
    </source>
</evidence>
<feature type="domain" description="RsgI N-terminal anti-sigma" evidence="2">
    <location>
        <begin position="2"/>
        <end position="50"/>
    </location>
</feature>
<dbReference type="PROSITE" id="PS51849">
    <property type="entry name" value="RSGI_N"/>
    <property type="match status" value="1"/>
</dbReference>
<feature type="compositionally biased region" description="Basic and acidic residues" evidence="1">
    <location>
        <begin position="25"/>
        <end position="34"/>
    </location>
</feature>
<proteinExistence type="predicted"/>
<evidence type="ECO:0000256" key="1">
    <source>
        <dbReference type="SAM" id="MobiDB-lite"/>
    </source>
</evidence>
<dbReference type="InterPro" id="IPR024449">
    <property type="entry name" value="Anti-sigma_RsgI_N"/>
</dbReference>
<organism evidence="3 4">
    <name type="scientific">Bacillus caldolyticus</name>
    <dbReference type="NCBI Taxonomy" id="1394"/>
    <lineage>
        <taxon>Bacteria</taxon>
        <taxon>Bacillati</taxon>
        <taxon>Bacillota</taxon>
        <taxon>Bacilli</taxon>
        <taxon>Bacillales</taxon>
        <taxon>Anoxybacillaceae</taxon>
        <taxon>Geobacillus</taxon>
        <taxon>Geobacillus thermoleovorans group</taxon>
    </lineage>
</organism>
<feature type="region of interest" description="Disordered" evidence="1">
    <location>
        <begin position="25"/>
        <end position="49"/>
    </location>
</feature>
<keyword evidence="4" id="KW-1185">Reference proteome</keyword>
<evidence type="ECO:0000313" key="3">
    <source>
        <dbReference type="EMBL" id="AUI36061.1"/>
    </source>
</evidence>
<protein>
    <recommendedName>
        <fullName evidence="2">RsgI N-terminal anti-sigma domain-containing protein</fullName>
    </recommendedName>
</protein>
<dbReference type="EMBL" id="CP025074">
    <property type="protein sequence ID" value="AUI36061.1"/>
    <property type="molecule type" value="Genomic_DNA"/>
</dbReference>
<dbReference type="RefSeq" id="WP_033009093.1">
    <property type="nucleotide sequence ID" value="NZ_CP025074.1"/>
</dbReference>
<dbReference type="Proteomes" id="UP000265462">
    <property type="component" value="Chromosome"/>
</dbReference>
<accession>A0ABN5FQQ0</accession>
<sequence>MKKGIVLELGEEFVTVLTPEGEFLRLKKEKERSPPSRRPPPFESDGCQNEKSRVIPLGFIPFFGLPVRFALGRQAVS</sequence>
<reference evidence="3 4" key="1">
    <citation type="submission" date="2018-02" db="EMBL/GenBank/DDBJ databases">
        <title>Complete genome and methylome analysis of Bacillus caldolyticus.</title>
        <authorList>
            <person name="Fomenkov A.I."/>
            <person name="Mersha F."/>
            <person name="Vincze T."/>
            <person name="Roberts R.J."/>
        </authorList>
    </citation>
    <scope>NUCLEOTIDE SEQUENCE [LARGE SCALE GENOMIC DNA]</scope>
    <source>
        <strain evidence="3 4">NEB414</strain>
    </source>
</reference>
<dbReference type="Pfam" id="PF12791">
    <property type="entry name" value="RsgI_N"/>
    <property type="match status" value="1"/>
</dbReference>
<evidence type="ECO:0000259" key="2">
    <source>
        <dbReference type="PROSITE" id="PS51849"/>
    </source>
</evidence>